<dbReference type="EMBL" id="LJIJ01001115">
    <property type="protein sequence ID" value="ODM92943.1"/>
    <property type="molecule type" value="Genomic_DNA"/>
</dbReference>
<protein>
    <submittedName>
        <fullName evidence="2">Uncharacterized protein</fullName>
    </submittedName>
</protein>
<evidence type="ECO:0000313" key="2">
    <source>
        <dbReference type="EMBL" id="ODM92943.1"/>
    </source>
</evidence>
<comment type="caution">
    <text evidence="2">The sequence shown here is derived from an EMBL/GenBank/DDBJ whole genome shotgun (WGS) entry which is preliminary data.</text>
</comment>
<keyword evidence="1" id="KW-1133">Transmembrane helix</keyword>
<organism evidence="2 3">
    <name type="scientific">Orchesella cincta</name>
    <name type="common">Springtail</name>
    <name type="synonym">Podura cincta</name>
    <dbReference type="NCBI Taxonomy" id="48709"/>
    <lineage>
        <taxon>Eukaryota</taxon>
        <taxon>Metazoa</taxon>
        <taxon>Ecdysozoa</taxon>
        <taxon>Arthropoda</taxon>
        <taxon>Hexapoda</taxon>
        <taxon>Collembola</taxon>
        <taxon>Entomobryomorpha</taxon>
        <taxon>Entomobryoidea</taxon>
        <taxon>Orchesellidae</taxon>
        <taxon>Orchesellinae</taxon>
        <taxon>Orchesella</taxon>
    </lineage>
</organism>
<keyword evidence="3" id="KW-1185">Reference proteome</keyword>
<reference evidence="2 3" key="1">
    <citation type="journal article" date="2016" name="Genome Biol. Evol.">
        <title>Gene Family Evolution Reflects Adaptation to Soil Environmental Stressors in the Genome of the Collembolan Orchesella cincta.</title>
        <authorList>
            <person name="Faddeeva-Vakhrusheva A."/>
            <person name="Derks M.F."/>
            <person name="Anvar S.Y."/>
            <person name="Agamennone V."/>
            <person name="Suring W."/>
            <person name="Smit S."/>
            <person name="van Straalen N.M."/>
            <person name="Roelofs D."/>
        </authorList>
    </citation>
    <scope>NUCLEOTIDE SEQUENCE [LARGE SCALE GENOMIC DNA]</scope>
    <source>
        <tissue evidence="2">Mixed pool</tissue>
    </source>
</reference>
<dbReference type="STRING" id="48709.A0A1D2MIZ6"/>
<dbReference type="OrthoDB" id="204305at2759"/>
<accession>A0A1D2MIZ6</accession>
<dbReference type="OMA" id="FPMNWRF"/>
<proteinExistence type="predicted"/>
<sequence>MLSRRKVVLKKIVFVFCFLICWKLLLTLVNNVLSSDESTRRMFLESCNCTKVYTLSPPANGGPESFCSKESTAYGGSHQRVVSYSLFRSSETAELSTWGVKEVEKGLLDNLMTMRRHFPGWILRVYSNLEMDGLFCSLRCQNPDFFWCDIRNIPENGNLSEMDYRTWRFLPLGDPTVDVFLSRDLDSVLSARDAAAVKDWLENTTKAFHVFRDRSVHNAPVMGGLWGGRNDMLSSQVAGQLHESLLNQSSLTSKNRKGFDQGFLYEWIYSPHLQWFVGYDAYNCQIFSGETLIRPFPTQRNGSEFLGSPTLWNESFQAEVCPESCRPNHGKSWIYC</sequence>
<keyword evidence="1" id="KW-0472">Membrane</keyword>
<keyword evidence="1" id="KW-0812">Transmembrane</keyword>
<evidence type="ECO:0000256" key="1">
    <source>
        <dbReference type="SAM" id="Phobius"/>
    </source>
</evidence>
<feature type="transmembrane region" description="Helical" evidence="1">
    <location>
        <begin position="12"/>
        <end position="33"/>
    </location>
</feature>
<dbReference type="AlphaFoldDB" id="A0A1D2MIZ6"/>
<gene>
    <name evidence="2" type="ORF">Ocin01_13742</name>
</gene>
<name>A0A1D2MIZ6_ORCCI</name>
<dbReference type="Proteomes" id="UP000094527">
    <property type="component" value="Unassembled WGS sequence"/>
</dbReference>
<evidence type="ECO:0000313" key="3">
    <source>
        <dbReference type="Proteomes" id="UP000094527"/>
    </source>
</evidence>